<keyword evidence="6 12" id="KW-0812">Transmembrane</keyword>
<keyword evidence="5" id="KW-1003">Cell membrane</keyword>
<accession>A0A5S3PYL7</accession>
<feature type="transmembrane region" description="Helical" evidence="12">
    <location>
        <begin position="106"/>
        <end position="130"/>
    </location>
</feature>
<dbReference type="RefSeq" id="WP_138616886.1">
    <property type="nucleotide sequence ID" value="NZ_VCAO01000002.1"/>
</dbReference>
<proteinExistence type="inferred from homology"/>
<evidence type="ECO:0000256" key="3">
    <source>
        <dbReference type="ARBA" id="ARBA00022448"/>
    </source>
</evidence>
<feature type="transmembrane region" description="Helical" evidence="12">
    <location>
        <begin position="391"/>
        <end position="411"/>
    </location>
</feature>
<feature type="transmembrane region" description="Helical" evidence="12">
    <location>
        <begin position="39"/>
        <end position="61"/>
    </location>
</feature>
<dbReference type="Pfam" id="PF00999">
    <property type="entry name" value="Na_H_Exchanger"/>
    <property type="match status" value="1"/>
</dbReference>
<feature type="transmembrane region" description="Helical" evidence="12">
    <location>
        <begin position="184"/>
        <end position="206"/>
    </location>
</feature>
<dbReference type="GO" id="GO:0005886">
    <property type="term" value="C:plasma membrane"/>
    <property type="evidence" value="ECO:0007669"/>
    <property type="project" value="UniProtKB-SubCell"/>
</dbReference>
<keyword evidence="15" id="KW-1185">Reference proteome</keyword>
<comment type="caution">
    <text evidence="14">The sequence shown here is derived from an EMBL/GenBank/DDBJ whole genome shotgun (WGS) entry which is preliminary data.</text>
</comment>
<dbReference type="AlphaFoldDB" id="A0A5S3PYL7"/>
<evidence type="ECO:0000313" key="14">
    <source>
        <dbReference type="EMBL" id="TMM48906.1"/>
    </source>
</evidence>
<organism evidence="14 15">
    <name type="scientific">Qipengyuania marisflavi</name>
    <dbReference type="NCBI Taxonomy" id="2486356"/>
    <lineage>
        <taxon>Bacteria</taxon>
        <taxon>Pseudomonadati</taxon>
        <taxon>Pseudomonadota</taxon>
        <taxon>Alphaproteobacteria</taxon>
        <taxon>Sphingomonadales</taxon>
        <taxon>Erythrobacteraceae</taxon>
        <taxon>Qipengyuania</taxon>
    </lineage>
</organism>
<feature type="transmembrane region" description="Helical" evidence="12">
    <location>
        <begin position="327"/>
        <end position="344"/>
    </location>
</feature>
<evidence type="ECO:0000256" key="5">
    <source>
        <dbReference type="ARBA" id="ARBA00022475"/>
    </source>
</evidence>
<evidence type="ECO:0000256" key="11">
    <source>
        <dbReference type="ARBA" id="ARBA00023201"/>
    </source>
</evidence>
<dbReference type="GO" id="GO:0015385">
    <property type="term" value="F:sodium:proton antiporter activity"/>
    <property type="evidence" value="ECO:0007669"/>
    <property type="project" value="InterPro"/>
</dbReference>
<evidence type="ECO:0000256" key="9">
    <source>
        <dbReference type="ARBA" id="ARBA00023065"/>
    </source>
</evidence>
<evidence type="ECO:0000256" key="8">
    <source>
        <dbReference type="ARBA" id="ARBA00023053"/>
    </source>
</evidence>
<dbReference type="GO" id="GO:0015386">
    <property type="term" value="F:potassium:proton antiporter activity"/>
    <property type="evidence" value="ECO:0007669"/>
    <property type="project" value="TreeGrafter"/>
</dbReference>
<keyword evidence="3" id="KW-0813">Transport</keyword>
<feature type="transmembrane region" description="Helical" evidence="12">
    <location>
        <begin position="304"/>
        <end position="321"/>
    </location>
</feature>
<evidence type="ECO:0000313" key="15">
    <source>
        <dbReference type="Proteomes" id="UP000309668"/>
    </source>
</evidence>
<feature type="domain" description="Cation/H+ exchanger transmembrane" evidence="13">
    <location>
        <begin position="20"/>
        <end position="414"/>
    </location>
</feature>
<feature type="transmembrane region" description="Helical" evidence="12">
    <location>
        <begin position="365"/>
        <end position="385"/>
    </location>
</feature>
<keyword evidence="11" id="KW-0739">Sodium transport</keyword>
<keyword evidence="7 12" id="KW-1133">Transmembrane helix</keyword>
<evidence type="ECO:0000256" key="10">
    <source>
        <dbReference type="ARBA" id="ARBA00023136"/>
    </source>
</evidence>
<feature type="transmembrane region" description="Helical" evidence="12">
    <location>
        <begin position="142"/>
        <end position="163"/>
    </location>
</feature>
<feature type="transmembrane region" description="Helical" evidence="12">
    <location>
        <begin position="241"/>
        <end position="258"/>
    </location>
</feature>
<evidence type="ECO:0000256" key="6">
    <source>
        <dbReference type="ARBA" id="ARBA00022692"/>
    </source>
</evidence>
<keyword evidence="9" id="KW-0406">Ion transport</keyword>
<dbReference type="EMBL" id="VCAO01000002">
    <property type="protein sequence ID" value="TMM48906.1"/>
    <property type="molecule type" value="Genomic_DNA"/>
</dbReference>
<dbReference type="InterPro" id="IPR006153">
    <property type="entry name" value="Cation/H_exchanger_TM"/>
</dbReference>
<dbReference type="GO" id="GO:0098719">
    <property type="term" value="P:sodium ion import across plasma membrane"/>
    <property type="evidence" value="ECO:0007669"/>
    <property type="project" value="TreeGrafter"/>
</dbReference>
<evidence type="ECO:0000256" key="7">
    <source>
        <dbReference type="ARBA" id="ARBA00022989"/>
    </source>
</evidence>
<gene>
    <name evidence="14" type="ORF">FEV51_05865</name>
</gene>
<evidence type="ECO:0000256" key="1">
    <source>
        <dbReference type="ARBA" id="ARBA00004651"/>
    </source>
</evidence>
<keyword evidence="10 12" id="KW-0472">Membrane</keyword>
<dbReference type="PANTHER" id="PTHR10110:SF195">
    <property type="entry name" value="NA(+)_H(+) ANTIPORTER NHAS2"/>
    <property type="match status" value="1"/>
</dbReference>
<dbReference type="Gene3D" id="6.10.140.1330">
    <property type="match status" value="1"/>
</dbReference>
<evidence type="ECO:0000256" key="2">
    <source>
        <dbReference type="ARBA" id="ARBA00007367"/>
    </source>
</evidence>
<dbReference type="GO" id="GO:0051453">
    <property type="term" value="P:regulation of intracellular pH"/>
    <property type="evidence" value="ECO:0007669"/>
    <property type="project" value="TreeGrafter"/>
</dbReference>
<sequence>MHETSANALNAFDIAAILVVAAALLGWFNHHFIKLPHVIGLTVMGALAAMGLMIANAFFPAVTLDDQVAGLLSQMNFTDTLLQGMLSFLLFAGALHVDLDRLKNAWLPVLLLSTIGVMVSTILVGMATWGVGLALGLPITPIWYFVFGALISPTDPVSVLGVLREENVPLSLQSAVAGESLFNDGVGIVIFTILLGAAVTGADFSLSEGARLFAIEAGGGVLVGLVFGWIGYRALASMDEYTLEVLITLAIVMGGYALCSSLHISGPLAMAVAGLLIGNHGVTYAMSDVTRDYVVKFWELVDELLNSVLFLLIGLEMIALVPGVDDLILGLAAIPLTLAARAVAVTVSTKAIPATRLAEKGAGRVLWWGGLRGGISIALALSLPPGETRDLILAATFAAVLFSVLVQRATLGRLIDKLKADHAPAVEETPSSSVH</sequence>
<keyword evidence="4" id="KW-0050">Antiport</keyword>
<feature type="transmembrane region" description="Helical" evidence="12">
    <location>
        <begin position="81"/>
        <end position="99"/>
    </location>
</feature>
<keyword evidence="8" id="KW-0915">Sodium</keyword>
<comment type="subcellular location">
    <subcellularLocation>
        <location evidence="1">Cell membrane</location>
        <topology evidence="1">Multi-pass membrane protein</topology>
    </subcellularLocation>
</comment>
<dbReference type="PANTHER" id="PTHR10110">
    <property type="entry name" value="SODIUM/HYDROGEN EXCHANGER"/>
    <property type="match status" value="1"/>
</dbReference>
<dbReference type="OrthoDB" id="9774146at2"/>
<feature type="transmembrane region" description="Helical" evidence="12">
    <location>
        <begin position="212"/>
        <end position="232"/>
    </location>
</feature>
<feature type="transmembrane region" description="Helical" evidence="12">
    <location>
        <begin position="264"/>
        <end position="283"/>
    </location>
</feature>
<evidence type="ECO:0000256" key="4">
    <source>
        <dbReference type="ARBA" id="ARBA00022449"/>
    </source>
</evidence>
<dbReference type="InterPro" id="IPR018422">
    <property type="entry name" value="Cation/H_exchanger_CPA1"/>
</dbReference>
<reference evidence="14 15" key="1">
    <citation type="submission" date="2019-05" db="EMBL/GenBank/DDBJ databases">
        <title>Erythrobacter marisflavi sp. nov., isolated from isolated from water of an estuary environment.</title>
        <authorList>
            <person name="Yoon J.-H."/>
        </authorList>
    </citation>
    <scope>NUCLEOTIDE SEQUENCE [LARGE SCALE GENOMIC DNA]</scope>
    <source>
        <strain evidence="14 15">KEM-5</strain>
    </source>
</reference>
<dbReference type="Proteomes" id="UP000309668">
    <property type="component" value="Unassembled WGS sequence"/>
</dbReference>
<name>A0A5S3PYL7_9SPHN</name>
<protein>
    <submittedName>
        <fullName evidence="14">Sodium:proton antiporter</fullName>
    </submittedName>
</protein>
<evidence type="ECO:0000259" key="13">
    <source>
        <dbReference type="Pfam" id="PF00999"/>
    </source>
</evidence>
<comment type="similarity">
    <text evidence="2">Belongs to the monovalent cation:proton antiporter 1 (CPA1) transporter (TC 2.A.36) family.</text>
</comment>
<evidence type="ECO:0000256" key="12">
    <source>
        <dbReference type="SAM" id="Phobius"/>
    </source>
</evidence>
<feature type="transmembrane region" description="Helical" evidence="12">
    <location>
        <begin position="6"/>
        <end position="27"/>
    </location>
</feature>